<dbReference type="AlphaFoldDB" id="A0A2B4RA50"/>
<proteinExistence type="predicted"/>
<feature type="signal peptide" evidence="2">
    <location>
        <begin position="1"/>
        <end position="20"/>
    </location>
</feature>
<feature type="region of interest" description="Disordered" evidence="1">
    <location>
        <begin position="241"/>
        <end position="269"/>
    </location>
</feature>
<reference evidence="5" key="1">
    <citation type="journal article" date="2017" name="bioRxiv">
        <title>Comparative analysis of the genomes of Stylophora pistillata and Acropora digitifera provides evidence for extensive differences between species of corals.</title>
        <authorList>
            <person name="Voolstra C.R."/>
            <person name="Li Y."/>
            <person name="Liew Y.J."/>
            <person name="Baumgarten S."/>
            <person name="Zoccola D."/>
            <person name="Flot J.-F."/>
            <person name="Tambutte S."/>
            <person name="Allemand D."/>
            <person name="Aranda M."/>
        </authorList>
    </citation>
    <scope>NUCLEOTIDE SEQUENCE [LARGE SCALE GENOMIC DNA]</scope>
</reference>
<accession>A0A2B4RA50</accession>
<sequence length="298" mass="34124">MAGFLFLLVINWVMRKTVERKRTGIRWNFTTVVEDLDFANDLALLSSAMNHFQNKTTKLEDNAAKVGLKLNTKKCNVMKASSKNDDKLRVGGSELEEHVSSKTLLEMAEAGKISEEVRRRRWNWIGHIMRKERNDDCAVVLGWTPEGRRKRDRPKTTWRRMVEKERNGASCKTRSAVRHAAADQTQWRRDVQALCASWYRDLRGVNDQCSAVSWALHETGMTPLLYRDIYMTAWLKHKYKGSGASGTRGRPGDAKATSTDSANPKPSYYEPLPQLANSCDYRKWCSTNQRYSNSVKVA</sequence>
<evidence type="ECO:0000313" key="4">
    <source>
        <dbReference type="EMBL" id="PFX13112.1"/>
    </source>
</evidence>
<comment type="caution">
    <text evidence="4">The sequence shown here is derived from an EMBL/GenBank/DDBJ whole genome shotgun (WGS) entry which is preliminary data.</text>
</comment>
<dbReference type="EMBL" id="LSMT01001068">
    <property type="protein sequence ID" value="PFX13112.1"/>
    <property type="molecule type" value="Genomic_DNA"/>
</dbReference>
<dbReference type="PANTHER" id="PTHR47027">
    <property type="entry name" value="REVERSE TRANSCRIPTASE DOMAIN-CONTAINING PROTEIN"/>
    <property type="match status" value="1"/>
</dbReference>
<dbReference type="PANTHER" id="PTHR47027:SF20">
    <property type="entry name" value="REVERSE TRANSCRIPTASE-LIKE PROTEIN WITH RNA-DIRECTED DNA POLYMERASE DOMAIN"/>
    <property type="match status" value="1"/>
</dbReference>
<dbReference type="STRING" id="50429.A0A2B4RA50"/>
<name>A0A2B4RA50_STYPI</name>
<dbReference type="PROSITE" id="PS50878">
    <property type="entry name" value="RT_POL"/>
    <property type="match status" value="1"/>
</dbReference>
<feature type="chain" id="PRO_5013287413" description="Reverse transcriptase domain-containing protein" evidence="2">
    <location>
        <begin position="21"/>
        <end position="298"/>
    </location>
</feature>
<evidence type="ECO:0000256" key="2">
    <source>
        <dbReference type="SAM" id="SignalP"/>
    </source>
</evidence>
<gene>
    <name evidence="4" type="ORF">AWC38_SpisGene22833</name>
</gene>
<evidence type="ECO:0000313" key="5">
    <source>
        <dbReference type="Proteomes" id="UP000225706"/>
    </source>
</evidence>
<dbReference type="Proteomes" id="UP000225706">
    <property type="component" value="Unassembled WGS sequence"/>
</dbReference>
<dbReference type="InterPro" id="IPR000477">
    <property type="entry name" value="RT_dom"/>
</dbReference>
<dbReference type="OrthoDB" id="5952030at2759"/>
<feature type="domain" description="Reverse transcriptase" evidence="3">
    <location>
        <begin position="1"/>
        <end position="129"/>
    </location>
</feature>
<protein>
    <recommendedName>
        <fullName evidence="3">Reverse transcriptase domain-containing protein</fullName>
    </recommendedName>
</protein>
<keyword evidence="5" id="KW-1185">Reference proteome</keyword>
<evidence type="ECO:0000256" key="1">
    <source>
        <dbReference type="SAM" id="MobiDB-lite"/>
    </source>
</evidence>
<evidence type="ECO:0000259" key="3">
    <source>
        <dbReference type="PROSITE" id="PS50878"/>
    </source>
</evidence>
<keyword evidence="2" id="KW-0732">Signal</keyword>
<organism evidence="4 5">
    <name type="scientific">Stylophora pistillata</name>
    <name type="common">Smooth cauliflower coral</name>
    <dbReference type="NCBI Taxonomy" id="50429"/>
    <lineage>
        <taxon>Eukaryota</taxon>
        <taxon>Metazoa</taxon>
        <taxon>Cnidaria</taxon>
        <taxon>Anthozoa</taxon>
        <taxon>Hexacorallia</taxon>
        <taxon>Scleractinia</taxon>
        <taxon>Astrocoeniina</taxon>
        <taxon>Pocilloporidae</taxon>
        <taxon>Stylophora</taxon>
    </lineage>
</organism>